<dbReference type="GO" id="GO:0009102">
    <property type="term" value="P:biotin biosynthetic process"/>
    <property type="evidence" value="ECO:0007669"/>
    <property type="project" value="TreeGrafter"/>
</dbReference>
<dbReference type="Pfam" id="PF00155">
    <property type="entry name" value="Aminotran_1_2"/>
    <property type="match status" value="1"/>
</dbReference>
<evidence type="ECO:0000313" key="6">
    <source>
        <dbReference type="EMBL" id="QBZ97312.1"/>
    </source>
</evidence>
<dbReference type="PANTHER" id="PTHR13693:SF77">
    <property type="entry name" value="8-AMINO-7-OXONONANOATE SYNTHASE"/>
    <property type="match status" value="1"/>
</dbReference>
<dbReference type="RefSeq" id="WP_136151279.1">
    <property type="nucleotide sequence ID" value="NZ_CP038810.1"/>
</dbReference>
<protein>
    <submittedName>
        <fullName evidence="6">8-amino-7-oxononanoate synthase</fullName>
        <ecNumber evidence="6">2.3.1.47</ecNumber>
    </submittedName>
</protein>
<dbReference type="InterPro" id="IPR004839">
    <property type="entry name" value="Aminotransferase_I/II_large"/>
</dbReference>
<keyword evidence="4" id="KW-0663">Pyridoxal phosphate</keyword>
<evidence type="ECO:0000313" key="7">
    <source>
        <dbReference type="Proteomes" id="UP000296862"/>
    </source>
</evidence>
<evidence type="ECO:0000259" key="5">
    <source>
        <dbReference type="Pfam" id="PF00155"/>
    </source>
</evidence>
<dbReference type="Proteomes" id="UP000296862">
    <property type="component" value="Chromosome"/>
</dbReference>
<dbReference type="SUPFAM" id="SSF53383">
    <property type="entry name" value="PLP-dependent transferases"/>
    <property type="match status" value="1"/>
</dbReference>
<name>A0A4P7PT14_9FLAO</name>
<evidence type="ECO:0000256" key="1">
    <source>
        <dbReference type="ARBA" id="ARBA00001933"/>
    </source>
</evidence>
<dbReference type="GO" id="GO:0030170">
    <property type="term" value="F:pyridoxal phosphate binding"/>
    <property type="evidence" value="ECO:0007669"/>
    <property type="project" value="InterPro"/>
</dbReference>
<dbReference type="KEGG" id="fsn:GS03_00798"/>
<dbReference type="OrthoDB" id="9807157at2"/>
<dbReference type="AlphaFoldDB" id="A0A4P7PT14"/>
<dbReference type="Gene3D" id="3.90.1150.10">
    <property type="entry name" value="Aspartate Aminotransferase, domain 1"/>
    <property type="match status" value="1"/>
</dbReference>
<dbReference type="GO" id="GO:0008710">
    <property type="term" value="F:8-amino-7-oxononanoate synthase activity"/>
    <property type="evidence" value="ECO:0007669"/>
    <property type="project" value="UniProtKB-EC"/>
</dbReference>
<accession>A0A4P7PT14</accession>
<dbReference type="EC" id="2.3.1.47" evidence="6"/>
<evidence type="ECO:0000256" key="2">
    <source>
        <dbReference type="ARBA" id="ARBA00010008"/>
    </source>
</evidence>
<sequence length="384" mass="43070">MKHFPKSLQQKIEQRKANNALRQLPVANDLIDFASNDYIGFAKNEILFHDTHQFLLDKNIKVNGATGSRLLSGNHSLYNEAEDYIAQFHKTEAALIFNSGYDANVGFFSSVPQRNDIILYDELCHASIRDGIQMSNAKSYKFSHNDLEDLERLLQKLITYNSELITVYIVTESVFSMDGDCPNMEELTNLSEKHGAYLVVDEAHALGVFGECGQGLVQSLGLQDKVFARIMTFGKGMGCHGAAILGSQELKSYLVNFARSFVYTTGLSPHSVATILQSYKHLTKGKEALEQLKANIIFFNQEKMRLGMKPMFVYSKSAIQCAIIPGNENVKKIANQLQQKGFDVRPIVSPTVPEGQERLRFCLHSYNSESEISNVLELLATFVF</sequence>
<dbReference type="InterPro" id="IPR015422">
    <property type="entry name" value="PyrdxlP-dep_Trfase_small"/>
</dbReference>
<keyword evidence="3 6" id="KW-0808">Transferase</keyword>
<dbReference type="PANTHER" id="PTHR13693">
    <property type="entry name" value="CLASS II AMINOTRANSFERASE/8-AMINO-7-OXONONANOATE SYNTHASE"/>
    <property type="match status" value="1"/>
</dbReference>
<proteinExistence type="inferred from homology"/>
<feature type="domain" description="Aminotransferase class I/classII large" evidence="5">
    <location>
        <begin position="29"/>
        <end position="377"/>
    </location>
</feature>
<dbReference type="EMBL" id="CP038810">
    <property type="protein sequence ID" value="QBZ97312.1"/>
    <property type="molecule type" value="Genomic_DNA"/>
</dbReference>
<evidence type="ECO:0000256" key="3">
    <source>
        <dbReference type="ARBA" id="ARBA00022679"/>
    </source>
</evidence>
<dbReference type="Gene3D" id="3.40.640.10">
    <property type="entry name" value="Type I PLP-dependent aspartate aminotransferase-like (Major domain)"/>
    <property type="match status" value="1"/>
</dbReference>
<dbReference type="InterPro" id="IPR050087">
    <property type="entry name" value="AON_synthase_class-II"/>
</dbReference>
<dbReference type="InterPro" id="IPR015424">
    <property type="entry name" value="PyrdxlP-dep_Trfase"/>
</dbReference>
<reference evidence="6 7" key="1">
    <citation type="submission" date="2019-04" db="EMBL/GenBank/DDBJ databases">
        <title>Flavobacterium sp. GS03.</title>
        <authorList>
            <person name="Kim H."/>
        </authorList>
    </citation>
    <scope>NUCLEOTIDE SEQUENCE [LARGE SCALE GENOMIC DNA]</scope>
    <source>
        <strain evidence="6 7">GS03</strain>
    </source>
</reference>
<organism evidence="6 7">
    <name type="scientific">Flavobacterium sangjuense</name>
    <dbReference type="NCBI Taxonomy" id="2518177"/>
    <lineage>
        <taxon>Bacteria</taxon>
        <taxon>Pseudomonadati</taxon>
        <taxon>Bacteroidota</taxon>
        <taxon>Flavobacteriia</taxon>
        <taxon>Flavobacteriales</taxon>
        <taxon>Flavobacteriaceae</taxon>
        <taxon>Flavobacterium</taxon>
    </lineage>
</organism>
<comment type="similarity">
    <text evidence="2">Belongs to the class-II pyridoxal-phosphate-dependent aminotransferase family. BioF subfamily.</text>
</comment>
<gene>
    <name evidence="6" type="primary">bioF</name>
    <name evidence="6" type="ORF">GS03_00798</name>
</gene>
<evidence type="ECO:0000256" key="4">
    <source>
        <dbReference type="ARBA" id="ARBA00022898"/>
    </source>
</evidence>
<comment type="cofactor">
    <cofactor evidence="1">
        <name>pyridoxal 5'-phosphate</name>
        <dbReference type="ChEBI" id="CHEBI:597326"/>
    </cofactor>
</comment>
<keyword evidence="7" id="KW-1185">Reference proteome</keyword>
<keyword evidence="6" id="KW-0012">Acyltransferase</keyword>
<dbReference type="InterPro" id="IPR015421">
    <property type="entry name" value="PyrdxlP-dep_Trfase_major"/>
</dbReference>